<organism evidence="1 2">
    <name type="scientific">Absidia repens</name>
    <dbReference type="NCBI Taxonomy" id="90262"/>
    <lineage>
        <taxon>Eukaryota</taxon>
        <taxon>Fungi</taxon>
        <taxon>Fungi incertae sedis</taxon>
        <taxon>Mucoromycota</taxon>
        <taxon>Mucoromycotina</taxon>
        <taxon>Mucoromycetes</taxon>
        <taxon>Mucorales</taxon>
        <taxon>Cunninghamellaceae</taxon>
        <taxon>Absidia</taxon>
    </lineage>
</organism>
<evidence type="ECO:0000313" key="1">
    <source>
        <dbReference type="EMBL" id="ORZ07386.1"/>
    </source>
</evidence>
<proteinExistence type="predicted"/>
<dbReference type="EMBL" id="MCGE01000035">
    <property type="protein sequence ID" value="ORZ07386.1"/>
    <property type="molecule type" value="Genomic_DNA"/>
</dbReference>
<keyword evidence="2" id="KW-1185">Reference proteome</keyword>
<protein>
    <submittedName>
        <fullName evidence="1">Uncharacterized protein</fullName>
    </submittedName>
</protein>
<comment type="caution">
    <text evidence="1">The sequence shown here is derived from an EMBL/GenBank/DDBJ whole genome shotgun (WGS) entry which is preliminary data.</text>
</comment>
<dbReference type="AlphaFoldDB" id="A0A1X2I329"/>
<accession>A0A1X2I329</accession>
<sequence length="114" mass="13170">MNLKRRGFTTRIKRRKLSGFFFLSLFLPLFYTLMTSTAMNFAQASCLVFGYLPTESNQRRAVARMQQFNMVPVYIRGGSSMIPVAVSIEAQQRNPYLYIKYPENNQPEDPQTTA</sequence>
<dbReference type="Proteomes" id="UP000193560">
    <property type="component" value="Unassembled WGS sequence"/>
</dbReference>
<gene>
    <name evidence="1" type="ORF">BCR42DRAFT_426156</name>
</gene>
<evidence type="ECO:0000313" key="2">
    <source>
        <dbReference type="Proteomes" id="UP000193560"/>
    </source>
</evidence>
<name>A0A1X2I329_9FUNG</name>
<dbReference type="OrthoDB" id="2276207at2759"/>
<reference evidence="1 2" key="1">
    <citation type="submission" date="2016-07" db="EMBL/GenBank/DDBJ databases">
        <title>Pervasive Adenine N6-methylation of Active Genes in Fungi.</title>
        <authorList>
            <consortium name="DOE Joint Genome Institute"/>
            <person name="Mondo S.J."/>
            <person name="Dannebaum R.O."/>
            <person name="Kuo R.C."/>
            <person name="Labutti K."/>
            <person name="Haridas S."/>
            <person name="Kuo A."/>
            <person name="Salamov A."/>
            <person name="Ahrendt S.R."/>
            <person name="Lipzen A."/>
            <person name="Sullivan W."/>
            <person name="Andreopoulos W.B."/>
            <person name="Clum A."/>
            <person name="Lindquist E."/>
            <person name="Daum C."/>
            <person name="Ramamoorthy G.K."/>
            <person name="Gryganskyi A."/>
            <person name="Culley D."/>
            <person name="Magnuson J.K."/>
            <person name="James T.Y."/>
            <person name="O'Malley M.A."/>
            <person name="Stajich J.E."/>
            <person name="Spatafora J.W."/>
            <person name="Visel A."/>
            <person name="Grigoriev I.V."/>
        </authorList>
    </citation>
    <scope>NUCLEOTIDE SEQUENCE [LARGE SCALE GENOMIC DNA]</scope>
    <source>
        <strain evidence="1 2">NRRL 1336</strain>
    </source>
</reference>